<keyword evidence="3" id="KW-1185">Reference proteome</keyword>
<proteinExistence type="predicted"/>
<evidence type="ECO:0000256" key="1">
    <source>
        <dbReference type="SAM" id="SignalP"/>
    </source>
</evidence>
<feature type="chain" id="PRO_5041917012" evidence="1">
    <location>
        <begin position="20"/>
        <end position="135"/>
    </location>
</feature>
<dbReference type="AlphaFoldDB" id="A0AAD7CUJ5"/>
<keyword evidence="1" id="KW-0732">Signal</keyword>
<name>A0AAD7CUJ5_MYCRO</name>
<feature type="signal peptide" evidence="1">
    <location>
        <begin position="1"/>
        <end position="19"/>
    </location>
</feature>
<comment type="caution">
    <text evidence="2">The sequence shown here is derived from an EMBL/GenBank/DDBJ whole genome shotgun (WGS) entry which is preliminary data.</text>
</comment>
<reference evidence="2" key="1">
    <citation type="submission" date="2023-03" db="EMBL/GenBank/DDBJ databases">
        <title>Massive genome expansion in bonnet fungi (Mycena s.s.) driven by repeated elements and novel gene families across ecological guilds.</title>
        <authorList>
            <consortium name="Lawrence Berkeley National Laboratory"/>
            <person name="Harder C.B."/>
            <person name="Miyauchi S."/>
            <person name="Viragh M."/>
            <person name="Kuo A."/>
            <person name="Thoen E."/>
            <person name="Andreopoulos B."/>
            <person name="Lu D."/>
            <person name="Skrede I."/>
            <person name="Drula E."/>
            <person name="Henrissat B."/>
            <person name="Morin E."/>
            <person name="Kohler A."/>
            <person name="Barry K."/>
            <person name="LaButti K."/>
            <person name="Morin E."/>
            <person name="Salamov A."/>
            <person name="Lipzen A."/>
            <person name="Mereny Z."/>
            <person name="Hegedus B."/>
            <person name="Baldrian P."/>
            <person name="Stursova M."/>
            <person name="Weitz H."/>
            <person name="Taylor A."/>
            <person name="Grigoriev I.V."/>
            <person name="Nagy L.G."/>
            <person name="Martin F."/>
            <person name="Kauserud H."/>
        </authorList>
    </citation>
    <scope>NUCLEOTIDE SEQUENCE</scope>
    <source>
        <strain evidence="2">CBHHK067</strain>
    </source>
</reference>
<accession>A0AAD7CUJ5</accession>
<dbReference type="EMBL" id="JARKIE010000225">
    <property type="protein sequence ID" value="KAJ7664215.1"/>
    <property type="molecule type" value="Genomic_DNA"/>
</dbReference>
<dbReference type="Proteomes" id="UP001221757">
    <property type="component" value="Unassembled WGS sequence"/>
</dbReference>
<evidence type="ECO:0000313" key="2">
    <source>
        <dbReference type="EMBL" id="KAJ7664215.1"/>
    </source>
</evidence>
<protein>
    <submittedName>
        <fullName evidence="2">Uncharacterized protein</fullName>
    </submittedName>
</protein>
<gene>
    <name evidence="2" type="ORF">B0H17DRAFT_1092193</name>
</gene>
<sequence length="135" mass="13839">MKFTTVFTALLTATTSALAAVIISPTPGQVLSSSEPFNLTFASQRIAEESSNSIDVVIVSALDVGDPGAGTLPVRNLKPTGRASDTSAIYSVLIDPIVLCCGGVAGNATVYVLEDYNAFGGLPGLDMLSVPVTFV</sequence>
<evidence type="ECO:0000313" key="3">
    <source>
        <dbReference type="Proteomes" id="UP001221757"/>
    </source>
</evidence>
<organism evidence="2 3">
    <name type="scientific">Mycena rosella</name>
    <name type="common">Pink bonnet</name>
    <name type="synonym">Agaricus rosellus</name>
    <dbReference type="NCBI Taxonomy" id="1033263"/>
    <lineage>
        <taxon>Eukaryota</taxon>
        <taxon>Fungi</taxon>
        <taxon>Dikarya</taxon>
        <taxon>Basidiomycota</taxon>
        <taxon>Agaricomycotina</taxon>
        <taxon>Agaricomycetes</taxon>
        <taxon>Agaricomycetidae</taxon>
        <taxon>Agaricales</taxon>
        <taxon>Marasmiineae</taxon>
        <taxon>Mycenaceae</taxon>
        <taxon>Mycena</taxon>
    </lineage>
</organism>